<dbReference type="Proteomes" id="UP000285908">
    <property type="component" value="Unassembled WGS sequence"/>
</dbReference>
<name>A0A438AL01_9RHOB</name>
<dbReference type="OrthoDB" id="9770329at2"/>
<comment type="caution">
    <text evidence="1">The sequence shown here is derived from an EMBL/GenBank/DDBJ whole genome shotgun (WGS) entry which is preliminary data.</text>
</comment>
<dbReference type="EMBL" id="RQXX01000001">
    <property type="protein sequence ID" value="RVV99503.1"/>
    <property type="molecule type" value="Genomic_DNA"/>
</dbReference>
<protein>
    <submittedName>
        <fullName evidence="1">Uncharacterized protein</fullName>
    </submittedName>
</protein>
<gene>
    <name evidence="1" type="ORF">EKE94_02125</name>
</gene>
<dbReference type="AlphaFoldDB" id="A0A438AL01"/>
<organism evidence="1 2">
    <name type="scientific">Mesobaculum littorinae</name>
    <dbReference type="NCBI Taxonomy" id="2486419"/>
    <lineage>
        <taxon>Bacteria</taxon>
        <taxon>Pseudomonadati</taxon>
        <taxon>Pseudomonadota</taxon>
        <taxon>Alphaproteobacteria</taxon>
        <taxon>Rhodobacterales</taxon>
        <taxon>Roseobacteraceae</taxon>
        <taxon>Mesobaculum</taxon>
    </lineage>
</organism>
<accession>A0A438AL01</accession>
<keyword evidence="2" id="KW-1185">Reference proteome</keyword>
<proteinExistence type="predicted"/>
<evidence type="ECO:0000313" key="2">
    <source>
        <dbReference type="Proteomes" id="UP000285908"/>
    </source>
</evidence>
<reference evidence="1 2" key="1">
    <citation type="submission" date="2018-11" db="EMBL/GenBank/DDBJ databases">
        <title>Mesobaculum littorinae gen. nov., sp. nov., isolated from Littorina scabra that represents a novel genus of the order Rhodobacteraceae.</title>
        <authorList>
            <person name="Li F."/>
        </authorList>
    </citation>
    <scope>NUCLEOTIDE SEQUENCE [LARGE SCALE GENOMIC DNA]</scope>
    <source>
        <strain evidence="1 2">M0103</strain>
    </source>
</reference>
<evidence type="ECO:0000313" key="1">
    <source>
        <dbReference type="EMBL" id="RVV99503.1"/>
    </source>
</evidence>
<sequence length="97" mass="11130">MDEVREIQVDDEVEREDDIRLLEMILQQTGLALPGAVAFCRHEAQGYYAVVVEDRDISFLHLMNGEEGWFASEVPRPNFWAVQPNRHAQEGETGMVQ</sequence>